<dbReference type="AlphaFoldDB" id="A0A7D6E1F8"/>
<organism evidence="9 10">
    <name type="scientific">Mycobacterium vicinigordonae</name>
    <dbReference type="NCBI Taxonomy" id="1719132"/>
    <lineage>
        <taxon>Bacteria</taxon>
        <taxon>Bacillati</taxon>
        <taxon>Actinomycetota</taxon>
        <taxon>Actinomycetes</taxon>
        <taxon>Mycobacteriales</taxon>
        <taxon>Mycobacteriaceae</taxon>
        <taxon>Mycobacterium</taxon>
    </lineage>
</organism>
<reference evidence="9" key="2">
    <citation type="submission" date="2020-07" db="EMBL/GenBank/DDBJ databases">
        <authorList>
            <person name="Yu X."/>
        </authorList>
    </citation>
    <scope>NUCLEOTIDE SEQUENCE [LARGE SCALE GENOMIC DNA]</scope>
    <source>
        <strain evidence="9">24T</strain>
    </source>
</reference>
<dbReference type="Pfam" id="PF25461">
    <property type="entry name" value="Beta-barrel_SelB"/>
    <property type="match status" value="1"/>
</dbReference>
<protein>
    <recommendedName>
        <fullName evidence="2">Selenocysteine-specific elongation factor</fullName>
    </recommendedName>
    <alternativeName>
        <fullName evidence="7">SelB translation factor</fullName>
    </alternativeName>
</protein>
<dbReference type="Gene3D" id="1.10.10.2770">
    <property type="match status" value="1"/>
</dbReference>
<dbReference type="SUPFAM" id="SSF50447">
    <property type="entry name" value="Translation proteins"/>
    <property type="match status" value="1"/>
</dbReference>
<dbReference type="Pfam" id="PF03144">
    <property type="entry name" value="GTP_EFTU_D2"/>
    <property type="match status" value="1"/>
</dbReference>
<dbReference type="GO" id="GO:0003746">
    <property type="term" value="F:translation elongation factor activity"/>
    <property type="evidence" value="ECO:0007669"/>
    <property type="project" value="UniProtKB-KW"/>
</dbReference>
<dbReference type="InterPro" id="IPR004161">
    <property type="entry name" value="EFTu-like_2"/>
</dbReference>
<gene>
    <name evidence="9" type="primary">selB</name>
    <name evidence="9" type="ORF">H0P51_01045</name>
</gene>
<keyword evidence="5" id="KW-0342">GTP-binding</keyword>
<evidence type="ECO:0000256" key="4">
    <source>
        <dbReference type="ARBA" id="ARBA00022917"/>
    </source>
</evidence>
<dbReference type="GO" id="GO:0003723">
    <property type="term" value="F:RNA binding"/>
    <property type="evidence" value="ECO:0007669"/>
    <property type="project" value="InterPro"/>
</dbReference>
<dbReference type="PANTHER" id="PTHR43721:SF22">
    <property type="entry name" value="ELONGATION FACTOR TU, MITOCHONDRIAL"/>
    <property type="match status" value="1"/>
</dbReference>
<dbReference type="InterPro" id="IPR009000">
    <property type="entry name" value="Transl_B-barrel_sf"/>
</dbReference>
<evidence type="ECO:0000256" key="7">
    <source>
        <dbReference type="ARBA" id="ARBA00031615"/>
    </source>
</evidence>
<evidence type="ECO:0000259" key="8">
    <source>
        <dbReference type="PROSITE" id="PS51722"/>
    </source>
</evidence>
<dbReference type="GO" id="GO:0003924">
    <property type="term" value="F:GTPase activity"/>
    <property type="evidence" value="ECO:0007669"/>
    <property type="project" value="InterPro"/>
</dbReference>
<evidence type="ECO:0000313" key="10">
    <source>
        <dbReference type="Proteomes" id="UP000510682"/>
    </source>
</evidence>
<proteinExistence type="predicted"/>
<sequence>MSTHVVATAGHVDHGKSTLIRALTGMEPDRWEEEKRRGLTIDLGFAWTTLPSRRQVAFVDVPGHQRFLANTLAGLGAAPVVCFVVAADEGWRAQSSDHRDAIAALNIRHGLIVVTRADRAPERADDVLAQTRAELAETGLRDVPGVVVSAVQGTGLPELRATLDTVLAEVPQPDAAARVRLWVDRSFTITGAGTVVTGTLSAGSLAVGESLELLGAQRKRDVAIRGLQSRGEPYPALAPVVRAALNLRGVAREKVRRGDALVTPNAWPATRVLDVRRTTGGSWTETTSHLVVHVGTAAVPARLRPFGDDHGRLTLDRRLPLVLGDRLVLRDPGTHRVLGGAQVLDADPPSLRRRGDSARRAAALVTMTPEGEPALEVARRGAVRARHLSGLGLPTDAVPDGVRVFDEWWVHAATYDAWQSRLKAAVDELHTRDPLADGLSRGAARDLLGLPDEVLLDAVVGDAGLEQRGGHIRAPGTGRDLGSAEAAVCQVEAQLRAAPFRAPEAYELQALRLGARELAAAERAGRVLRLRDGVVLLPTAPALAMRQLARLDQPFTTSEARQALDTTRRVAIPLLEHLDARGWTRRLDAGHREIVR</sequence>
<evidence type="ECO:0000256" key="5">
    <source>
        <dbReference type="ARBA" id="ARBA00023134"/>
    </source>
</evidence>
<dbReference type="Gene3D" id="1.10.10.10">
    <property type="entry name" value="Winged helix-like DNA-binding domain superfamily/Winged helix DNA-binding domain"/>
    <property type="match status" value="1"/>
</dbReference>
<comment type="subcellular location">
    <subcellularLocation>
        <location evidence="1">Cytoplasm</location>
    </subcellularLocation>
</comment>
<evidence type="ECO:0000313" key="9">
    <source>
        <dbReference type="EMBL" id="QLL09907.1"/>
    </source>
</evidence>
<evidence type="ECO:0000256" key="3">
    <source>
        <dbReference type="ARBA" id="ARBA00022490"/>
    </source>
</evidence>
<dbReference type="InterPro" id="IPR050055">
    <property type="entry name" value="EF-Tu_GTPase"/>
</dbReference>
<dbReference type="GO" id="GO:0005737">
    <property type="term" value="C:cytoplasm"/>
    <property type="evidence" value="ECO:0007669"/>
    <property type="project" value="UniProtKB-SubCell"/>
</dbReference>
<dbReference type="InterPro" id="IPR000795">
    <property type="entry name" value="T_Tr_GTP-bd_dom"/>
</dbReference>
<evidence type="ECO:0000256" key="1">
    <source>
        <dbReference type="ARBA" id="ARBA00004496"/>
    </source>
</evidence>
<dbReference type="SUPFAM" id="SSF46785">
    <property type="entry name" value="Winged helix' DNA-binding domain"/>
    <property type="match status" value="1"/>
</dbReference>
<dbReference type="Pfam" id="PF09107">
    <property type="entry name" value="WHD_3rd_SelB"/>
    <property type="match status" value="1"/>
</dbReference>
<dbReference type="InterPro" id="IPR027417">
    <property type="entry name" value="P-loop_NTPase"/>
</dbReference>
<keyword evidence="3" id="KW-0963">Cytoplasm</keyword>
<dbReference type="GO" id="GO:0005525">
    <property type="term" value="F:GTP binding"/>
    <property type="evidence" value="ECO:0007669"/>
    <property type="project" value="UniProtKB-KW"/>
</dbReference>
<dbReference type="Gene3D" id="2.40.30.10">
    <property type="entry name" value="Translation factors"/>
    <property type="match status" value="1"/>
</dbReference>
<keyword evidence="4" id="KW-0648">Protein biosynthesis</keyword>
<feature type="domain" description="Tr-type G" evidence="8">
    <location>
        <begin position="1"/>
        <end position="172"/>
    </location>
</feature>
<dbReference type="KEGG" id="mgor:H0P51_01045"/>
<dbReference type="Pfam" id="PF00009">
    <property type="entry name" value="GTP_EFTU"/>
    <property type="match status" value="1"/>
</dbReference>
<evidence type="ECO:0000256" key="2">
    <source>
        <dbReference type="ARBA" id="ARBA00015953"/>
    </source>
</evidence>
<accession>A0A7D6E1F8</accession>
<comment type="function">
    <text evidence="6">Translation factor necessary for the incorporation of selenocysteine into proteins. It probably replaces EF-Tu for the insertion of selenocysteine directed by the UGA codon. SelB binds GTP and GDP.</text>
</comment>
<keyword evidence="9" id="KW-0251">Elongation factor</keyword>
<dbReference type="InterPro" id="IPR036388">
    <property type="entry name" value="WH-like_DNA-bd_sf"/>
</dbReference>
<keyword evidence="10" id="KW-1185">Reference proteome</keyword>
<dbReference type="InterPro" id="IPR004535">
    <property type="entry name" value="Transl_elong_SelB"/>
</dbReference>
<dbReference type="NCBIfam" id="TIGR00475">
    <property type="entry name" value="selB"/>
    <property type="match status" value="1"/>
</dbReference>
<dbReference type="InterPro" id="IPR015191">
    <property type="entry name" value="SelB_WHD4"/>
</dbReference>
<dbReference type="CDD" id="cd04171">
    <property type="entry name" value="SelB"/>
    <property type="match status" value="1"/>
</dbReference>
<reference evidence="9" key="1">
    <citation type="submission" date="2020-07" db="EMBL/GenBank/DDBJ databases">
        <title>Description of Mycobacterium gordonae subsp. intergordonae subsp.nov. and Mycobacterium gordonae subsp. gordonae subsp. nov.</title>
        <authorList>
            <person name="Huang H."/>
        </authorList>
    </citation>
    <scope>NUCLEOTIDE SEQUENCE [LARGE SCALE GENOMIC DNA]</scope>
    <source>
        <strain evidence="9">24T</strain>
    </source>
</reference>
<keyword evidence="5" id="KW-0547">Nucleotide-binding</keyword>
<name>A0A7D6E1F8_9MYCO</name>
<dbReference type="SUPFAM" id="SSF52540">
    <property type="entry name" value="P-loop containing nucleoside triphosphate hydrolases"/>
    <property type="match status" value="1"/>
</dbReference>
<dbReference type="GO" id="GO:0001514">
    <property type="term" value="P:selenocysteine incorporation"/>
    <property type="evidence" value="ECO:0007669"/>
    <property type="project" value="InterPro"/>
</dbReference>
<dbReference type="RefSeq" id="WP_180918653.1">
    <property type="nucleotide sequence ID" value="NZ_CP059165.1"/>
</dbReference>
<dbReference type="PROSITE" id="PS51722">
    <property type="entry name" value="G_TR_2"/>
    <property type="match status" value="1"/>
</dbReference>
<dbReference type="Gene3D" id="3.40.50.300">
    <property type="entry name" value="P-loop containing nucleotide triphosphate hydrolases"/>
    <property type="match status" value="1"/>
</dbReference>
<dbReference type="InterPro" id="IPR057335">
    <property type="entry name" value="Beta-barrel_SelB"/>
</dbReference>
<dbReference type="Proteomes" id="UP000510682">
    <property type="component" value="Chromosome"/>
</dbReference>
<dbReference type="EMBL" id="CP059165">
    <property type="protein sequence ID" value="QLL09907.1"/>
    <property type="molecule type" value="Genomic_DNA"/>
</dbReference>
<evidence type="ECO:0000256" key="6">
    <source>
        <dbReference type="ARBA" id="ARBA00025526"/>
    </source>
</evidence>
<dbReference type="PANTHER" id="PTHR43721">
    <property type="entry name" value="ELONGATION FACTOR TU-RELATED"/>
    <property type="match status" value="1"/>
</dbReference>
<dbReference type="InterPro" id="IPR036390">
    <property type="entry name" value="WH_DNA-bd_sf"/>
</dbReference>